<name>A0A7M7K4G1_VARDE</name>
<dbReference type="InterPro" id="IPR051935">
    <property type="entry name" value="HSDL2"/>
</dbReference>
<evidence type="ECO:0000313" key="5">
    <source>
        <dbReference type="EnsemblMetazoa" id="XP_022660605"/>
    </source>
</evidence>
<dbReference type="InterPro" id="IPR036527">
    <property type="entry name" value="SCP2_sterol-bd_dom_sf"/>
</dbReference>
<keyword evidence="3" id="KW-0560">Oxidoreductase</keyword>
<dbReference type="FunCoup" id="A0A7M7K4G1">
    <property type="interactions" value="238"/>
</dbReference>
<dbReference type="GO" id="GO:0016491">
    <property type="term" value="F:oxidoreductase activity"/>
    <property type="evidence" value="ECO:0007669"/>
    <property type="project" value="UniProtKB-KW"/>
</dbReference>
<dbReference type="AlphaFoldDB" id="A0A7M7K4G1"/>
<dbReference type="RefSeq" id="XP_022660605.1">
    <property type="nucleotide sequence ID" value="XM_022804870.1"/>
</dbReference>
<organism evidence="5 6">
    <name type="scientific">Varroa destructor</name>
    <name type="common">Honeybee mite</name>
    <dbReference type="NCBI Taxonomy" id="109461"/>
    <lineage>
        <taxon>Eukaryota</taxon>
        <taxon>Metazoa</taxon>
        <taxon>Ecdysozoa</taxon>
        <taxon>Arthropoda</taxon>
        <taxon>Chelicerata</taxon>
        <taxon>Arachnida</taxon>
        <taxon>Acari</taxon>
        <taxon>Parasitiformes</taxon>
        <taxon>Mesostigmata</taxon>
        <taxon>Gamasina</taxon>
        <taxon>Dermanyssoidea</taxon>
        <taxon>Varroidae</taxon>
        <taxon>Varroa</taxon>
    </lineage>
</organism>
<sequence>MAPHVETETSMHEIKTTTIHEIPERPATPPPRERALEILKLCTVSDIFRTVGYYINPEMVAKVNGVVTFNIEGEPAPWFVDLKNGTGCFGQGVCPYPVDLQLFMTSEVFLQLFKGEINPKLAYIFGYFSLSGSIFCAIRLESLMWAVREYYGLV</sequence>
<dbReference type="EnsemblMetazoa" id="XM_022804870">
    <property type="protein sequence ID" value="XP_022660605"/>
    <property type="gene ID" value="LOC111250124"/>
</dbReference>
<dbReference type="OMA" id="IHEIPER"/>
<dbReference type="GeneID" id="111250124"/>
<feature type="domain" description="SCP2" evidence="4">
    <location>
        <begin position="57"/>
        <end position="144"/>
    </location>
</feature>
<dbReference type="Gene3D" id="3.30.1050.10">
    <property type="entry name" value="SCP2 sterol-binding domain"/>
    <property type="match status" value="1"/>
</dbReference>
<evidence type="ECO:0000313" key="6">
    <source>
        <dbReference type="Proteomes" id="UP000594260"/>
    </source>
</evidence>
<dbReference type="PANTHER" id="PTHR42808:SF3">
    <property type="entry name" value="HYDROXYSTEROID DEHYDROGENASE-LIKE PROTEIN 2"/>
    <property type="match status" value="1"/>
</dbReference>
<dbReference type="InterPro" id="IPR003033">
    <property type="entry name" value="SCP2_sterol-bd_dom"/>
</dbReference>
<evidence type="ECO:0000256" key="2">
    <source>
        <dbReference type="ARBA" id="ARBA00022857"/>
    </source>
</evidence>
<reference evidence="5" key="1">
    <citation type="submission" date="2021-01" db="UniProtKB">
        <authorList>
            <consortium name="EnsemblMetazoa"/>
        </authorList>
    </citation>
    <scope>IDENTIFICATION</scope>
</reference>
<dbReference type="OrthoDB" id="3592703at2759"/>
<protein>
    <recommendedName>
        <fullName evidence="4">SCP2 domain-containing protein</fullName>
    </recommendedName>
</protein>
<evidence type="ECO:0000259" key="4">
    <source>
        <dbReference type="Pfam" id="PF02036"/>
    </source>
</evidence>
<dbReference type="InParanoid" id="A0A7M7K4G1"/>
<dbReference type="KEGG" id="vde:111250124"/>
<keyword evidence="6" id="KW-1185">Reference proteome</keyword>
<accession>A0A7M7K4G1</accession>
<dbReference type="SUPFAM" id="SSF55718">
    <property type="entry name" value="SCP-like"/>
    <property type="match status" value="1"/>
</dbReference>
<dbReference type="Proteomes" id="UP000594260">
    <property type="component" value="Unplaced"/>
</dbReference>
<dbReference type="PANTHER" id="PTHR42808">
    <property type="entry name" value="HYDROXYSTEROID DEHYDROGENASE-LIKE PROTEIN 2"/>
    <property type="match status" value="1"/>
</dbReference>
<dbReference type="Pfam" id="PF02036">
    <property type="entry name" value="SCP2"/>
    <property type="match status" value="1"/>
</dbReference>
<evidence type="ECO:0000256" key="1">
    <source>
        <dbReference type="ARBA" id="ARBA00006484"/>
    </source>
</evidence>
<comment type="similarity">
    <text evidence="1">Belongs to the short-chain dehydrogenases/reductases (SDR) family.</text>
</comment>
<proteinExistence type="inferred from homology"/>
<keyword evidence="2" id="KW-0521">NADP</keyword>
<evidence type="ECO:0000256" key="3">
    <source>
        <dbReference type="ARBA" id="ARBA00023002"/>
    </source>
</evidence>